<keyword evidence="3" id="KW-0813">Transport</keyword>
<accession>A0A327MHP5</accession>
<evidence type="ECO:0000256" key="6">
    <source>
        <dbReference type="ARBA" id="ARBA00022989"/>
    </source>
</evidence>
<evidence type="ECO:0000256" key="3">
    <source>
        <dbReference type="ARBA" id="ARBA00022448"/>
    </source>
</evidence>
<evidence type="ECO:0000313" key="10">
    <source>
        <dbReference type="Proteomes" id="UP000249493"/>
    </source>
</evidence>
<name>A0A327MHP5_PSEFL</name>
<dbReference type="GO" id="GO:0005886">
    <property type="term" value="C:plasma membrane"/>
    <property type="evidence" value="ECO:0007669"/>
    <property type="project" value="UniProtKB-SubCell"/>
</dbReference>
<dbReference type="PANTHER" id="PTHR34979:SF1">
    <property type="entry name" value="INNER MEMBRANE PROTEIN YGAZ"/>
    <property type="match status" value="1"/>
</dbReference>
<evidence type="ECO:0000256" key="1">
    <source>
        <dbReference type="ARBA" id="ARBA00004651"/>
    </source>
</evidence>
<proteinExistence type="inferred from homology"/>
<evidence type="ECO:0000256" key="5">
    <source>
        <dbReference type="ARBA" id="ARBA00022692"/>
    </source>
</evidence>
<comment type="subcellular location">
    <subcellularLocation>
        <location evidence="1">Cell membrane</location>
        <topology evidence="1">Multi-pass membrane protein</topology>
    </subcellularLocation>
</comment>
<dbReference type="InterPro" id="IPR011606">
    <property type="entry name" value="Brnchd-chn_aa_trnsp_permease"/>
</dbReference>
<feature type="transmembrane region" description="Helical" evidence="8">
    <location>
        <begin position="27"/>
        <end position="52"/>
    </location>
</feature>
<dbReference type="GO" id="GO:1903785">
    <property type="term" value="P:L-valine transmembrane transport"/>
    <property type="evidence" value="ECO:0007669"/>
    <property type="project" value="TreeGrafter"/>
</dbReference>
<comment type="similarity">
    <text evidence="2">Belongs to the AzlC family.</text>
</comment>
<feature type="transmembrane region" description="Helical" evidence="8">
    <location>
        <begin position="64"/>
        <end position="85"/>
    </location>
</feature>
<dbReference type="AlphaFoldDB" id="A0A327MHP5"/>
<evidence type="ECO:0000256" key="4">
    <source>
        <dbReference type="ARBA" id="ARBA00022475"/>
    </source>
</evidence>
<sequence length="245" mass="25826">MSYRSGAHAFMHGAHTASPFTTGVIPFGLIAGVSAAGMGMSLTTIMGMTLLFYSGSAQIAVLQLLQNGALPVTMVITALVINLRFLMYSASLAPHLHHLPRHKTWPLSYLLADQVFALFSLRSASGELGRYAFHYYLGAAITMWLGWTLAVLAGVILGARIPEAWSLGFAIPLSFLALLIPSIRSAATLCAAVAGGTLAVLAVDLPYNLGMLTASLGGVITGLTVEHLRKNLDTARGNDAEQEAS</sequence>
<evidence type="ECO:0000313" key="9">
    <source>
        <dbReference type="EMBL" id="RAI62580.1"/>
    </source>
</evidence>
<comment type="caution">
    <text evidence="9">The sequence shown here is derived from an EMBL/GenBank/DDBJ whole genome shotgun (WGS) entry which is preliminary data.</text>
</comment>
<dbReference type="Proteomes" id="UP000249493">
    <property type="component" value="Unassembled WGS sequence"/>
</dbReference>
<feature type="transmembrane region" description="Helical" evidence="8">
    <location>
        <begin position="209"/>
        <end position="228"/>
    </location>
</feature>
<feature type="transmembrane region" description="Helical" evidence="8">
    <location>
        <begin position="133"/>
        <end position="158"/>
    </location>
</feature>
<organism evidence="9 10">
    <name type="scientific">Pseudomonas fluorescens</name>
    <dbReference type="NCBI Taxonomy" id="294"/>
    <lineage>
        <taxon>Bacteria</taxon>
        <taxon>Pseudomonadati</taxon>
        <taxon>Pseudomonadota</taxon>
        <taxon>Gammaproteobacteria</taxon>
        <taxon>Pseudomonadales</taxon>
        <taxon>Pseudomonadaceae</taxon>
        <taxon>Pseudomonas</taxon>
    </lineage>
</organism>
<feature type="transmembrane region" description="Helical" evidence="8">
    <location>
        <begin position="164"/>
        <end position="180"/>
    </location>
</feature>
<protein>
    <submittedName>
        <fullName evidence="9">Branched-chain amino acid ABC transporter permease</fullName>
    </submittedName>
</protein>
<dbReference type="EMBL" id="QLIN01000023">
    <property type="protein sequence ID" value="RAI62580.1"/>
    <property type="molecule type" value="Genomic_DNA"/>
</dbReference>
<gene>
    <name evidence="9" type="ORF">DOZ80_30615</name>
</gene>
<evidence type="ECO:0000256" key="2">
    <source>
        <dbReference type="ARBA" id="ARBA00010735"/>
    </source>
</evidence>
<reference evidence="9 10" key="1">
    <citation type="submission" date="2018-06" db="EMBL/GenBank/DDBJ databases">
        <authorList>
            <person name="Zhirakovskaya E."/>
        </authorList>
    </citation>
    <scope>NUCLEOTIDE SEQUENCE [LARGE SCALE GENOMIC DNA]</scope>
    <source>
        <strain evidence="9 10">LY3</strain>
    </source>
</reference>
<keyword evidence="4" id="KW-1003">Cell membrane</keyword>
<evidence type="ECO:0000256" key="7">
    <source>
        <dbReference type="ARBA" id="ARBA00023136"/>
    </source>
</evidence>
<dbReference type="Pfam" id="PF03591">
    <property type="entry name" value="AzlC"/>
    <property type="match status" value="1"/>
</dbReference>
<keyword evidence="5 8" id="KW-0812">Transmembrane</keyword>
<keyword evidence="7 8" id="KW-0472">Membrane</keyword>
<evidence type="ECO:0000256" key="8">
    <source>
        <dbReference type="SAM" id="Phobius"/>
    </source>
</evidence>
<dbReference type="RefSeq" id="WP_111289269.1">
    <property type="nucleotide sequence ID" value="NZ_QLIN01000023.1"/>
</dbReference>
<keyword evidence="6 8" id="KW-1133">Transmembrane helix</keyword>
<dbReference type="PANTHER" id="PTHR34979">
    <property type="entry name" value="INNER MEMBRANE PROTEIN YGAZ"/>
    <property type="match status" value="1"/>
</dbReference>